<sequence>MPRETSPGLKILWIWTIGTAAVLVTSVVRTRMRDMEQFMNTEQQPHHNQQQQLEPNETSSGESIVLEDSPPPPSEGIAEEIKSM</sequence>
<feature type="transmembrane region" description="Helical" evidence="2">
    <location>
        <begin position="12"/>
        <end position="30"/>
    </location>
</feature>
<evidence type="ECO:0000256" key="1">
    <source>
        <dbReference type="SAM" id="MobiDB-lite"/>
    </source>
</evidence>
<comment type="caution">
    <text evidence="3">The sequence shown here is derived from an EMBL/GenBank/DDBJ whole genome shotgun (WGS) entry which is preliminary data.</text>
</comment>
<dbReference type="AlphaFoldDB" id="A0AAV0GT55"/>
<dbReference type="Proteomes" id="UP001154282">
    <property type="component" value="Unassembled WGS sequence"/>
</dbReference>
<feature type="region of interest" description="Disordered" evidence="1">
    <location>
        <begin position="37"/>
        <end position="84"/>
    </location>
</feature>
<protein>
    <submittedName>
        <fullName evidence="3">Uncharacterized protein</fullName>
    </submittedName>
</protein>
<evidence type="ECO:0000256" key="2">
    <source>
        <dbReference type="SAM" id="Phobius"/>
    </source>
</evidence>
<keyword evidence="2" id="KW-0812">Transmembrane</keyword>
<feature type="compositionally biased region" description="Low complexity" evidence="1">
    <location>
        <begin position="42"/>
        <end position="56"/>
    </location>
</feature>
<reference evidence="3" key="1">
    <citation type="submission" date="2022-08" db="EMBL/GenBank/DDBJ databases">
        <authorList>
            <person name="Gutierrez-Valencia J."/>
        </authorList>
    </citation>
    <scope>NUCLEOTIDE SEQUENCE</scope>
</reference>
<accession>A0AAV0GT55</accession>
<name>A0AAV0GT55_9ROSI</name>
<keyword evidence="2" id="KW-0472">Membrane</keyword>
<keyword evidence="2" id="KW-1133">Transmembrane helix</keyword>
<organism evidence="3 4">
    <name type="scientific">Linum tenue</name>
    <dbReference type="NCBI Taxonomy" id="586396"/>
    <lineage>
        <taxon>Eukaryota</taxon>
        <taxon>Viridiplantae</taxon>
        <taxon>Streptophyta</taxon>
        <taxon>Embryophyta</taxon>
        <taxon>Tracheophyta</taxon>
        <taxon>Spermatophyta</taxon>
        <taxon>Magnoliopsida</taxon>
        <taxon>eudicotyledons</taxon>
        <taxon>Gunneridae</taxon>
        <taxon>Pentapetalae</taxon>
        <taxon>rosids</taxon>
        <taxon>fabids</taxon>
        <taxon>Malpighiales</taxon>
        <taxon>Linaceae</taxon>
        <taxon>Linum</taxon>
    </lineage>
</organism>
<dbReference type="EMBL" id="CAMGYJ010000002">
    <property type="protein sequence ID" value="CAI0376210.1"/>
    <property type="molecule type" value="Genomic_DNA"/>
</dbReference>
<gene>
    <name evidence="3" type="ORF">LITE_LOCUS909</name>
</gene>
<keyword evidence="4" id="KW-1185">Reference proteome</keyword>
<proteinExistence type="predicted"/>
<evidence type="ECO:0000313" key="3">
    <source>
        <dbReference type="EMBL" id="CAI0376210.1"/>
    </source>
</evidence>
<evidence type="ECO:0000313" key="4">
    <source>
        <dbReference type="Proteomes" id="UP001154282"/>
    </source>
</evidence>